<dbReference type="PANTHER" id="PTHR10840:SF0">
    <property type="entry name" value="PROGRAMMED CELL DEATH PROTEIN 5"/>
    <property type="match status" value="1"/>
</dbReference>
<dbReference type="PIRSF" id="PIRSF015730">
    <property type="entry name" value="TFAR19"/>
    <property type="match status" value="1"/>
</dbReference>
<dbReference type="KEGG" id="hazt:108670423"/>
<dbReference type="PANTHER" id="PTHR10840">
    <property type="entry name" value="PROGRAMMED CELL DEATH PROTEIN 5"/>
    <property type="match status" value="1"/>
</dbReference>
<dbReference type="CTD" id="39776"/>
<name>A0A8B7NJ90_HYAAZ</name>
<dbReference type="OrthoDB" id="10252486at2759"/>
<dbReference type="OMA" id="QAENQEN"/>
<sequence>MEIDPQQLQMKQAQQQEQQERETTKKSIIGQVLSQEAAARLNTICLAKPDKGKQLEAFIINLATSGRLMGKMSEPELISIVEQLNKQTSKNTKVKFDRRRAALDSDSD</sequence>
<proteinExistence type="inferred from homology"/>
<feature type="compositionally biased region" description="Low complexity" evidence="2">
    <location>
        <begin position="1"/>
        <end position="17"/>
    </location>
</feature>
<dbReference type="GO" id="GO:0005634">
    <property type="term" value="C:nucleus"/>
    <property type="evidence" value="ECO:0007669"/>
    <property type="project" value="TreeGrafter"/>
</dbReference>
<organism evidence="3 4">
    <name type="scientific">Hyalella azteca</name>
    <name type="common">Amphipod</name>
    <dbReference type="NCBI Taxonomy" id="294128"/>
    <lineage>
        <taxon>Eukaryota</taxon>
        <taxon>Metazoa</taxon>
        <taxon>Ecdysozoa</taxon>
        <taxon>Arthropoda</taxon>
        <taxon>Crustacea</taxon>
        <taxon>Multicrustacea</taxon>
        <taxon>Malacostraca</taxon>
        <taxon>Eumalacostraca</taxon>
        <taxon>Peracarida</taxon>
        <taxon>Amphipoda</taxon>
        <taxon>Senticaudata</taxon>
        <taxon>Talitrida</taxon>
        <taxon>Talitroidea</taxon>
        <taxon>Hyalellidae</taxon>
        <taxon>Hyalella</taxon>
    </lineage>
</organism>
<dbReference type="GeneID" id="108670423"/>
<evidence type="ECO:0000256" key="2">
    <source>
        <dbReference type="SAM" id="MobiDB-lite"/>
    </source>
</evidence>
<dbReference type="GO" id="GO:0003677">
    <property type="term" value="F:DNA binding"/>
    <property type="evidence" value="ECO:0007669"/>
    <property type="project" value="InterPro"/>
</dbReference>
<dbReference type="Pfam" id="PF01984">
    <property type="entry name" value="dsDNA_bind"/>
    <property type="match status" value="1"/>
</dbReference>
<protein>
    <submittedName>
        <fullName evidence="4">Uncharacterized protein LOC108670423</fullName>
    </submittedName>
</protein>
<feature type="region of interest" description="Disordered" evidence="2">
    <location>
        <begin position="1"/>
        <end position="27"/>
    </location>
</feature>
<feature type="compositionally biased region" description="Basic and acidic residues" evidence="2">
    <location>
        <begin position="99"/>
        <end position="108"/>
    </location>
</feature>
<accession>A0A8B7NJ90</accession>
<dbReference type="Proteomes" id="UP000694843">
    <property type="component" value="Unplaced"/>
</dbReference>
<dbReference type="AlphaFoldDB" id="A0A8B7NJ90"/>
<feature type="region of interest" description="Disordered" evidence="2">
    <location>
        <begin position="89"/>
        <end position="108"/>
    </location>
</feature>
<evidence type="ECO:0000256" key="1">
    <source>
        <dbReference type="ARBA" id="ARBA00010490"/>
    </source>
</evidence>
<dbReference type="SUPFAM" id="SSF46950">
    <property type="entry name" value="Double-stranded DNA-binding domain"/>
    <property type="match status" value="1"/>
</dbReference>
<dbReference type="InterPro" id="IPR036883">
    <property type="entry name" value="PDCD5-like_sf"/>
</dbReference>
<keyword evidence="3" id="KW-1185">Reference proteome</keyword>
<dbReference type="InterPro" id="IPR002836">
    <property type="entry name" value="PDCD5-like"/>
</dbReference>
<dbReference type="GO" id="GO:0005829">
    <property type="term" value="C:cytosol"/>
    <property type="evidence" value="ECO:0007669"/>
    <property type="project" value="TreeGrafter"/>
</dbReference>
<reference evidence="4" key="1">
    <citation type="submission" date="2025-08" db="UniProtKB">
        <authorList>
            <consortium name="RefSeq"/>
        </authorList>
    </citation>
    <scope>IDENTIFICATION</scope>
    <source>
        <tissue evidence="4">Whole organism</tissue>
    </source>
</reference>
<gene>
    <name evidence="4" type="primary">LOC108670423</name>
</gene>
<comment type="similarity">
    <text evidence="1">Belongs to the PDCD5 family.</text>
</comment>
<dbReference type="RefSeq" id="XP_018013386.1">
    <property type="nucleotide sequence ID" value="XM_018157897.2"/>
</dbReference>
<evidence type="ECO:0000313" key="4">
    <source>
        <dbReference type="RefSeq" id="XP_018013386.1"/>
    </source>
</evidence>
<evidence type="ECO:0000313" key="3">
    <source>
        <dbReference type="Proteomes" id="UP000694843"/>
    </source>
</evidence>
<dbReference type="Gene3D" id="1.10.8.140">
    <property type="entry name" value="PDCD5-like"/>
    <property type="match status" value="1"/>
</dbReference>